<sequence>MGVSEVTSGIIITTAVIAIVIITVGVLATMIAIAKKANKK</sequence>
<accession>A0A0B6ASE3</accession>
<dbReference type="GeneID" id="93646326"/>
<organism evidence="2 3">
    <name type="scientific">Priestia megaterium (strain ATCC 14581 / DSM 32 / CCUG 1817 / JCM 2506 / NBRC 15308 / NCIMB 9376 / NCTC 10342 / NRRL B-14308 / VKM B-512 / Ford 19)</name>
    <name type="common">Bacillus megaterium</name>
    <dbReference type="NCBI Taxonomy" id="1348623"/>
    <lineage>
        <taxon>Bacteria</taxon>
        <taxon>Bacillati</taxon>
        <taxon>Bacillota</taxon>
        <taxon>Bacilli</taxon>
        <taxon>Bacillales</taxon>
        <taxon>Bacillaceae</taxon>
        <taxon>Priestia</taxon>
    </lineage>
</organism>
<evidence type="ECO:0000256" key="1">
    <source>
        <dbReference type="SAM" id="Phobius"/>
    </source>
</evidence>
<dbReference type="HOGENOM" id="CLU_3285004_0_0_9"/>
<gene>
    <name evidence="2" type="ORF">BG04_5115</name>
</gene>
<keyword evidence="1" id="KW-1133">Transmembrane helix</keyword>
<keyword evidence="1" id="KW-0812">Transmembrane</keyword>
<name>A0A0B6ASE3_PRIM2</name>
<dbReference type="RefSeq" id="WP_013057357.1">
    <property type="nucleotide sequence ID" value="NZ_BCVB01000010.1"/>
</dbReference>
<dbReference type="KEGG" id="bmeg:BG04_5115"/>
<evidence type="ECO:0000313" key="2">
    <source>
        <dbReference type="EMBL" id="AJI23608.1"/>
    </source>
</evidence>
<evidence type="ECO:0000313" key="3">
    <source>
        <dbReference type="Proteomes" id="UP000031829"/>
    </source>
</evidence>
<protein>
    <submittedName>
        <fullName evidence="2">Putative membrane protein</fullName>
    </submittedName>
</protein>
<dbReference type="AlphaFoldDB" id="A0A0B6ASE3"/>
<reference evidence="2 3" key="1">
    <citation type="journal article" date="2015" name="Genome Announc.">
        <title>Complete genome sequences for 35 biothreat assay-relevant bacillus species.</title>
        <authorList>
            <person name="Johnson S.L."/>
            <person name="Daligault H.E."/>
            <person name="Davenport K.W."/>
            <person name="Jaissle J."/>
            <person name="Frey K.G."/>
            <person name="Ladner J.T."/>
            <person name="Broomall S.M."/>
            <person name="Bishop-Lilly K.A."/>
            <person name="Bruce D.C."/>
            <person name="Gibbons H.S."/>
            <person name="Coyne S.R."/>
            <person name="Lo C.C."/>
            <person name="Meincke L."/>
            <person name="Munk A.C."/>
            <person name="Koroleva G.I."/>
            <person name="Rosenzweig C.N."/>
            <person name="Palacios G.F."/>
            <person name="Redden C.L."/>
            <person name="Minogue T.D."/>
            <person name="Chain P.S."/>
        </authorList>
    </citation>
    <scope>NUCLEOTIDE SEQUENCE [LARGE SCALE GENOMIC DNA]</scope>
    <source>
        <strain evidence="3">ATCC 14581 / DSM 32 / JCM 2506 / NBRC 15308 / NCIMB 9376 / NCTC 10342 / NRRL B-14308 / VKM B-512</strain>
    </source>
</reference>
<keyword evidence="1" id="KW-0472">Membrane</keyword>
<feature type="transmembrane region" description="Helical" evidence="1">
    <location>
        <begin position="6"/>
        <end position="34"/>
    </location>
</feature>
<proteinExistence type="predicted"/>
<dbReference type="Proteomes" id="UP000031829">
    <property type="component" value="Chromosome"/>
</dbReference>
<dbReference type="EMBL" id="CP009920">
    <property type="protein sequence ID" value="AJI23608.1"/>
    <property type="molecule type" value="Genomic_DNA"/>
</dbReference>